<dbReference type="InterPro" id="IPR001227">
    <property type="entry name" value="Ac_transferase_dom_sf"/>
</dbReference>
<dbReference type="Gene3D" id="6.10.140.1830">
    <property type="match status" value="1"/>
</dbReference>
<dbReference type="SMART" id="SM00827">
    <property type="entry name" value="PKS_AT"/>
    <property type="match status" value="3"/>
</dbReference>
<feature type="domain" description="Carrier" evidence="16">
    <location>
        <begin position="3373"/>
        <end position="3451"/>
    </location>
</feature>
<dbReference type="InterPro" id="IPR020806">
    <property type="entry name" value="PKS_PP-bd"/>
</dbReference>
<dbReference type="Gene3D" id="3.40.47.10">
    <property type="match status" value="3"/>
</dbReference>
<evidence type="ECO:0000256" key="12">
    <source>
        <dbReference type="ARBA" id="ARBA00063272"/>
    </source>
</evidence>
<dbReference type="SUPFAM" id="SSF47336">
    <property type="entry name" value="ACP-like"/>
    <property type="match status" value="3"/>
</dbReference>
<protein>
    <recommendedName>
        <fullName evidence="13">6-deoxyerythronolide-B synthase</fullName>
        <ecNumber evidence="13">2.3.1.94</ecNumber>
    </recommendedName>
</protein>
<comment type="caution">
    <text evidence="14">Lacks conserved residue(s) required for the propagation of feature annotation.</text>
</comment>
<dbReference type="CDD" id="cd08956">
    <property type="entry name" value="KR_3_FAS_SDR_x"/>
    <property type="match status" value="2"/>
</dbReference>
<dbReference type="SUPFAM" id="SSF51735">
    <property type="entry name" value="NAD(P)-binding Rossmann-fold domains"/>
    <property type="match status" value="6"/>
</dbReference>
<dbReference type="PROSITE" id="PS50075">
    <property type="entry name" value="CARRIER"/>
    <property type="match status" value="3"/>
</dbReference>
<dbReference type="SUPFAM" id="SSF55048">
    <property type="entry name" value="Probable ACP-binding domain of malonyl-CoA ACP transacylase"/>
    <property type="match status" value="3"/>
</dbReference>
<dbReference type="Gene3D" id="3.30.70.3290">
    <property type="match status" value="3"/>
</dbReference>
<dbReference type="SMART" id="SM00823">
    <property type="entry name" value="PKS_PP"/>
    <property type="match status" value="3"/>
</dbReference>
<dbReference type="Gene3D" id="3.10.129.110">
    <property type="entry name" value="Polyketide synthase dehydratase"/>
    <property type="match status" value="2"/>
</dbReference>
<dbReference type="Gene3D" id="3.40.366.10">
    <property type="entry name" value="Malonyl-Coenzyme A Acyl Carrier Protein, domain 2"/>
    <property type="match status" value="3"/>
</dbReference>
<feature type="region of interest" description="Disordered" evidence="15">
    <location>
        <begin position="1079"/>
        <end position="1100"/>
    </location>
</feature>
<dbReference type="Pfam" id="PF08990">
    <property type="entry name" value="Docking"/>
    <property type="match status" value="1"/>
</dbReference>
<evidence type="ECO:0000259" key="18">
    <source>
        <dbReference type="PROSITE" id="PS52019"/>
    </source>
</evidence>
<dbReference type="InterPro" id="IPR016035">
    <property type="entry name" value="Acyl_Trfase/lysoPLipase"/>
</dbReference>
<dbReference type="InterPro" id="IPR020841">
    <property type="entry name" value="PKS_Beta-ketoAc_synthase_dom"/>
</dbReference>
<dbReference type="Pfam" id="PF00698">
    <property type="entry name" value="Acyl_transf_1"/>
    <property type="match status" value="3"/>
</dbReference>
<dbReference type="InterPro" id="IPR006162">
    <property type="entry name" value="Ppantetheine_attach_site"/>
</dbReference>
<dbReference type="InterPro" id="IPR057326">
    <property type="entry name" value="KR_dom"/>
</dbReference>
<dbReference type="PROSITE" id="PS00012">
    <property type="entry name" value="PHOSPHOPANTETHEINE"/>
    <property type="match status" value="2"/>
</dbReference>
<evidence type="ECO:0000256" key="8">
    <source>
        <dbReference type="ARBA" id="ARBA00023315"/>
    </source>
</evidence>
<dbReference type="InterPro" id="IPR050091">
    <property type="entry name" value="PKS_NRPS_Biosynth_Enz"/>
</dbReference>
<dbReference type="Pfam" id="PF21089">
    <property type="entry name" value="PKS_DH_N"/>
    <property type="match status" value="2"/>
</dbReference>
<feature type="active site" description="Proton acceptor; for dehydratase activity" evidence="14">
    <location>
        <position position="2691"/>
    </location>
</feature>
<dbReference type="CDD" id="cd08952">
    <property type="entry name" value="KR_1_SDR_x"/>
    <property type="match status" value="1"/>
</dbReference>
<sequence length="5042" mass="526576">MGPRRSLARRGLRTDRRRAGRAVSSRDEATAGPRTPGDDKLFGYLKRVTAELRETKSRLRDLESAADDPVAIVGMSCHYPGGVRSPEDLWRLVEDGGDAISELPEDRGWDIAGLVGSTGGRQATSATRHGGFLHDAAEFDAELFGISPREALAMDPQQRLLLESTWELFERAGMDPAGLRRSDTGVFVGCSFHGYGGDAELAPEQVRGHLLTGRAGSVVSGRLAYTLGLEGPAITLDTACSSSLVALHLAAGALRRGECSLAVAGGVMVMSTPEVFVEFSRQQGLSRDGRCRAFAGSADGTGLGEGVGLLLVERLSDALRNGHEVLAVMRGSAVNQDGASNGLSAPNGLAQQRVIQQALAAADLSAVQVDVVEAHGTGTKLGDPIEADALLAAYGHGRPADRPLLLGSVKSNIGHTQAAAGVAGVIKLVQAMRHGVVPKTLHVDEPTPFVDWSTGAVELVTEAAPWPETGQPRRAGVSSFGVSGTNAHVILEQGPPAEQPPARDRRDEPTLWLVSAVNEKALAEQASRLLSFAQETGADPADIGWSSAATRAALAHRAVVVGDDAVELESGLAAVAAGTSSAAVVTGVSSRKPDGVVFVFPGQGSQWLGMASGLLAESPVFAESVERCRAALAPHVDWDLLDVLRQEQPLDRVDVVQPVLWAMLVSLAEVWRSWGVVPTAVIGHSQGEIAAACAIGALSLDDGARLIALRSRCIAEELAGLGGMLSLAAAADTATELIAEHDDVWIATTNGPESTVVAGTPESLDHVMSLAEDAGVRAKRIAVDYASHTPHVERIRMRLLEAAAAIVPRDVDIPMYSTVDAAPVAGSALDGEYWYRNLREQVRFQQTVAAVCDTESPVFLEVSPHPVLAAAIEETAHARSHGEIAVVGTLRREQGGRRRLLTSLAELSVRGVDPDWDRVFGGDGRRCALPTYAFQRRRYWLTGSSGQGATAGGGLVPLAHPLLSTSIGLADGGEFVFTGRLSTGSLPWLADHVVDGTVVLPTSAVLELVFQVADAVECDFVAELTLRQPLELLADSPVDLQVTLGAPGAQGERQVRVFSRAGADEVLGTWDEVATATVTSGAPSPVAETEAWPPAGASPMSPDEIHARFAGTGTDLGSAFRGIGRVWRRGEEIFADLELPEPERLETAAYGVHPALLEAGLRLGGEATPATFTGVCLLATGATAGRVRIAPVGDGTVSVRVDDPEGRPVLSANTVGYRHFDREAATPGPLFEVKWSTVDIAPSELSHVTLTGTVAEFVADVRAGASVPEVVLFPLAFGGSTRPEQAREAAAMVLAAIQEWLAAEEVGASRLVLLTHGATAAQPGERVDVAAAAARGLLRSAATEMPGRFSQLDVDAEVPADLLQAALASDEPELAIRAGRLLAPRLVKMAGPAEPWGPVPGTVLITGGLGVLGSAVARHLVSAHGVRDLVLTGRRGLDTPGARELAAELTESGANVRVEACDVTEHAALERLVADLPGLRGIVHAAGTLDDGLVSTMTPARLETVLRPKIDAAWHLHELAEDVDFFVMFSSAAGVFGAAGQANYAAANAFLDALAQDRRAAGRTAHSLAWGLWAERSELTGALGDTDLSRMSRAGVRPMSTTEALAAFDGALGSDRALTLPISFDPARIATQDVVPPLLRGMVRSRVRRSVAAGPVRDSLAGRLAGLSAAEQVRVLVELVSEQAALALGYEDASAVAEDRAFKSLGFDSLTAVDLRNRLARATGLRLPVTVVFDHPTPRELAVFLLAGLLPETESRAAVPAGTAIAADEPIAIVGMGCRFPGDVASPEALWRLLLDRGDALSEFPTDRGWDLDALFDEDPDQPGTSHTRVAGFLSDVAGFDTEFFGISPREALAMDPQQRLLLEVAWEAFERAGVDPDTLRGSATGVFVGGAVSGYGVELFTPEDGLDGHLLTGNATSVASGRIAYTFGLEGPAVTVDTACSSSLVALHLAVQALRRGECTLALAGGVAVMPTPTLLVSFSRQRGLAADGRCKAFGADADGTGFAEGAGVLVVERLSDAVRHGHEVLAVVRGSAINQDGASNGLTAPSGPAQQRVIERALADSGLRPSEVDAVEAHGTGTALGDPIEAHALIGSYCSDRPVERPLLLGSVKSNIGHTQAAAGVAGVIKMVLALRAGTVPASLHADQPTPHVDWSGGGLELVNSTTQWPETAAPRRAGVSAFGISGTNAHVILEQAAAEPPRATPEPAGTVPWVLSGHTPEALRAQAIRLRETCGGDTEVADVAWATISSRAAMTHRAVVLGESEADFRAGLDAVAEGRSTANVLLGTVEQGRRTAVLFSGQGSQHAAMGRRLAELPAFRSALGEVCAAFDGLLDVPLHEVLTSDPDSDTARLVHETAYTQAGLFAFEVAAFRLLAGCGVEPDYLIGHSIGELAAVHVAGALSLADAARVVAARGKLMQQLPAGGVMAAIRATEQEALTWIGDAVDAVSLAAVNGPDSVVVSGAEEAVAAVLAVAETEGRRTRRLRVSHAFHSPLVEPMLDEFATVLADVTWAEPAIPVVSNVTGGIVGAEVFGTPEYWVRHARGAVRFADGLACLGAHGVTDCVELGPNATLSALASDQLDGATVVAAARSDRDEIACFTAALATLYSRGTAVDWPTVTRGRRVELPTYPFQHERFWPRGTHRKAAATAEALGQGATGHPLLGASVAPAEGDGAVLTGRLSLTEQPWLADHRVHGSVLFPGAAFVELALRAGTEVDCTAIDELTLQAPLILDERPVRLQVSVAAPAADGRRPLTVYSRRTDSTQWTTHAVGTLSPMRAPAPADYTVWPPEGAVPVDLGDFYSKLLAGGFDYGPVFQGLTAAWRREDEVFAEVDLPGGGDAGQFGLHPAVLDAALHTVSQLDRAEDPAGLPFSWLGVRLHAAGAAHVRVRMTRTGSSGLAVTLTDRSGLPVASIAELRLRPVTAEHLGSARTNDSLFMPSWTEIDPAPGDSVHWCRDIPDENAEVPEYVVVTVPEFSGTVPENTREATEWTLSVLQTWLGDGRFAATKLVVCTRDAVCLGGSPVDPAQAAVQGLVRSAQSELPGRLIQLDTTESMPDDELVKALRTADAAGEPELVVRRGVLHASRLGRVPGGGGAAYWDPESTVLITGGTGVLGSMVARHLATEHGVRHLLLLSRSGPEAEGVAALVAELAELGVEAEVVACDVADRSALAAVLDGVSAEHPVRGVVHAAGVTADGTVEKLTPQRLAEVLRPKATAAWNLHELTGDLDVFVVFSSAAGLVGALGQPNYAAANAFLDALVHLRRAQGLPGQSLAWGLWEQRSALSGAMSDQDLARLSRGGMFAMSSEDGLALFDAALSSDQPVLAPMQLDLARAGSAVVPAVLRDLIRVPARRTTSREAEQDTAGRLRSLPSEQRRAAVLGLVVKHVAEVLGHRPGTRVEPDRAFSDLGFDSLTAVDLRNQFAAELGVRLPATLVFDHPSPAALAAHLDTYLGGEQEVPETVAPVAIPADEPIAIVGMSCRYPGGVRTPDDLWHLVSSGQDAISGFPADRGWDLAKLHGTDGRQPASSVAEGGFLHDAGEFDPEFFGISPHEAVAMDPQQRLLLETTWEAFESANLDPTAARGSRVGVFAGLMYHDYGTDLRGIPEHLAGFLGNGTTASVATGRLSYAFGFEGPAVTVDTACSSSLVALHLAAQSLRQGECELALAGGVAVMSSPAAFVEFSRQGGLAPDGRCKSFAEAADGTTWSEGVGMLLVERLSDARRNGHRVLGVVRGSAVNQDGASNGLTAPNGSAQQRVIRQALATAGLEPSDVDVVEAHGTGTTLGDPIEAQALLATYGQNRDHSLLLGSVKSNLGHTQAAAGVAGIVKMLTAMRHGVVPATLHVDEPTTHVDWSAGAVHLVTEAVAWPETGRPRRAAVSAFGISGTNAHVIVEQVEQGDPGQEDQEPPGSPAGVVPWQLSGRSEAGLRGQAARMREYAASGVATPGEISWSLSSSRAALEHRAVVLGRDAGDFDRGLAALAAGESGDGVVTGTVVPGRRIAFLFSGQGSQRAGMGNELTRLPAFGAAFTEICAAFDSLLDTPLSAVLSAEPGTPDADLLEGTDYTQAGLFAYEVAAYRMLQSCGVVPDYLIGHSVGELAAAHVSGLLSLDDAVRVVAARGGLMAKLPGKGAMAAIRASEEEVSGWLAATPGLVSIGAVNAPASVVVSGAPAAVDRVLELARRDGHSAKRLRVAQAFHSPLVEPMLAEFAGVLEGVSWGEPRIPLVSNLTGRIVARDDVAQPEYWLRHARRAVRFADGLRCLSEHGVTDFVEVGPDAVLTTLVTDHLAEAAPATDAERIAVPTARAGHDEIGMLIRALASLHTRGSAVRWPAVGRSRQLDLPTYAFDRKRYWLSADEQEQPASVAEDTEFWSAVDSGDPAALAGTLGVADDEGLRSMVPVLADWRRRRRVESTLRGLQYSVAWRHFTAPAAGAAGTWLVLLGSDPVARACAEFLAEHGVDVVPVDVTGQEPDALREPLRAAAGHEPLAGVLSLLALSEEPAAATVLAHELVRVLGELQVAAPLWWVTRQAVAVAPEESPDPDQAQLWGLGRVAAVEHPKSWGGLVDLPADSDSRAFGLLNAVLAGTTGEDQVAIRASGTHARRLVRTDLATGSPQWAPNGAALVTGGTGALGAQVARHLARLGVARLVLTSRSGPGAPGAAELTAELTELGARVTVEACDVADHEAVDDLMKRLAEEGTDIRTVVHAAGVAQSSRIEDTDPATVAALVAGKVDGARNLDAVFEDADLDAFVLFSSTAGVWGGAAQGAYGAANAYLDALAQRRRARGLQGTSIAWGSWTGAGMAALDGAEAQLLRRGVRPLEPDVALTLFDRLVGHSFAVVADIDWERFALAFTAARPSRLFDEIPQARPAPEPTVAEPVDLAADLAGRPAVERRQILTDVVREQVAAVLGHDAEAIEAGKPFSDLGFDSLAAVEFRNKLATVTGLSLPTAVVFDHPTPGELAAHLSEELGGPESTVGSVLSDLDRLEAELATVAAGQAELPGPLALRIEALAARWQGARDNGRAEHIGSATRDELFDFIDNELGI</sequence>
<feature type="domain" description="Carrier" evidence="16">
    <location>
        <begin position="1674"/>
        <end position="1749"/>
    </location>
</feature>
<dbReference type="PANTHER" id="PTHR43775">
    <property type="entry name" value="FATTY ACID SYNTHASE"/>
    <property type="match status" value="1"/>
</dbReference>
<evidence type="ECO:0000256" key="3">
    <source>
        <dbReference type="ARBA" id="ARBA00022553"/>
    </source>
</evidence>
<evidence type="ECO:0000256" key="10">
    <source>
        <dbReference type="ARBA" id="ARBA00060158"/>
    </source>
</evidence>
<keyword evidence="20" id="KW-1185">Reference proteome</keyword>
<dbReference type="InterPro" id="IPR041618">
    <property type="entry name" value="PKS_DE"/>
</dbReference>
<evidence type="ECO:0000256" key="11">
    <source>
        <dbReference type="ARBA" id="ARBA00060622"/>
    </source>
</evidence>
<feature type="region of interest" description="Disordered" evidence="15">
    <location>
        <begin position="1"/>
        <end position="40"/>
    </location>
</feature>
<evidence type="ECO:0000256" key="7">
    <source>
        <dbReference type="ARBA" id="ARBA00023268"/>
    </source>
</evidence>
<evidence type="ECO:0000256" key="14">
    <source>
        <dbReference type="PROSITE-ProRule" id="PRU01363"/>
    </source>
</evidence>
<comment type="cofactor">
    <cofactor evidence="1">
        <name>pantetheine 4'-phosphate</name>
        <dbReference type="ChEBI" id="CHEBI:47942"/>
    </cofactor>
</comment>
<keyword evidence="3" id="KW-0597">Phosphoprotein</keyword>
<keyword evidence="5" id="KW-0677">Repeat</keyword>
<feature type="domain" description="Ketosynthase family 3 (KS3)" evidence="17">
    <location>
        <begin position="3469"/>
        <end position="3892"/>
    </location>
</feature>
<dbReference type="SMART" id="SM00822">
    <property type="entry name" value="PKS_KR"/>
    <property type="match status" value="3"/>
</dbReference>
<dbReference type="SUPFAM" id="SSF53901">
    <property type="entry name" value="Thiolase-like"/>
    <property type="match status" value="3"/>
</dbReference>
<evidence type="ECO:0000313" key="20">
    <source>
        <dbReference type="Proteomes" id="UP000635245"/>
    </source>
</evidence>
<evidence type="ECO:0000256" key="15">
    <source>
        <dbReference type="SAM" id="MobiDB-lite"/>
    </source>
</evidence>
<dbReference type="FunFam" id="3.40.47.10:FF:000019">
    <property type="entry name" value="Polyketide synthase type I"/>
    <property type="match status" value="3"/>
</dbReference>
<dbReference type="InterPro" id="IPR020807">
    <property type="entry name" value="PKS_DH"/>
</dbReference>
<feature type="domain" description="Ketosynthase family 3 (KS3)" evidence="17">
    <location>
        <begin position="67"/>
        <end position="493"/>
    </location>
</feature>
<comment type="caution">
    <text evidence="19">The sequence shown here is derived from an EMBL/GenBank/DDBJ whole genome shotgun (WGS) entry which is preliminary data.</text>
</comment>
<feature type="region of interest" description="C-terminal hotdog fold" evidence="14">
    <location>
        <begin position="1097"/>
        <end position="1247"/>
    </location>
</feature>
<dbReference type="InterPro" id="IPR014030">
    <property type="entry name" value="Ketoacyl_synth_N"/>
</dbReference>
<evidence type="ECO:0000259" key="16">
    <source>
        <dbReference type="PROSITE" id="PS50075"/>
    </source>
</evidence>
<evidence type="ECO:0000256" key="2">
    <source>
        <dbReference type="ARBA" id="ARBA00022450"/>
    </source>
</evidence>
<dbReference type="Pfam" id="PF02801">
    <property type="entry name" value="Ketoacyl-synt_C"/>
    <property type="match status" value="3"/>
</dbReference>
<dbReference type="InterPro" id="IPR014031">
    <property type="entry name" value="Ketoacyl_synth_C"/>
</dbReference>
<dbReference type="PANTHER" id="PTHR43775:SF51">
    <property type="entry name" value="INACTIVE PHENOLPHTHIOCEROL SYNTHESIS POLYKETIDE SYNTHASE TYPE I PKS1-RELATED"/>
    <property type="match status" value="1"/>
</dbReference>
<dbReference type="InterPro" id="IPR016036">
    <property type="entry name" value="Malonyl_transacylase_ACP-bd"/>
</dbReference>
<keyword evidence="8" id="KW-0012">Acyltransferase</keyword>
<dbReference type="GO" id="GO:0004312">
    <property type="term" value="F:fatty acid synthase activity"/>
    <property type="evidence" value="ECO:0007669"/>
    <property type="project" value="TreeGrafter"/>
</dbReference>
<evidence type="ECO:0000256" key="9">
    <source>
        <dbReference type="ARBA" id="ARBA00052442"/>
    </source>
</evidence>
<dbReference type="EMBL" id="JAENJH010000004">
    <property type="protein sequence ID" value="MBK1786600.1"/>
    <property type="molecule type" value="Genomic_DNA"/>
</dbReference>
<feature type="region of interest" description="N-terminal hotdog fold" evidence="14">
    <location>
        <begin position="960"/>
        <end position="1085"/>
    </location>
</feature>
<dbReference type="InterPro" id="IPR036736">
    <property type="entry name" value="ACP-like_sf"/>
</dbReference>
<name>A0A934QUC3_9PSEU</name>
<dbReference type="InterPro" id="IPR042104">
    <property type="entry name" value="PKS_dehydratase_sf"/>
</dbReference>
<feature type="region of interest" description="N-terminal hotdog fold" evidence="14">
    <location>
        <begin position="2659"/>
        <end position="2780"/>
    </location>
</feature>
<keyword evidence="2" id="KW-0596">Phosphopantetheine</keyword>
<dbReference type="Pfam" id="PF00109">
    <property type="entry name" value="ketoacyl-synt"/>
    <property type="match status" value="3"/>
</dbReference>
<evidence type="ECO:0000256" key="1">
    <source>
        <dbReference type="ARBA" id="ARBA00001957"/>
    </source>
</evidence>
<reference evidence="19" key="1">
    <citation type="submission" date="2020-12" db="EMBL/GenBank/DDBJ databases">
        <title>Prauserella sp. ASG 168, a novel actinomycete isolated from cave rock.</title>
        <authorList>
            <person name="Suriyachadkun C."/>
        </authorList>
    </citation>
    <scope>NUCLEOTIDE SEQUENCE</scope>
    <source>
        <strain evidence="19">ASG 168</strain>
    </source>
</reference>
<dbReference type="InterPro" id="IPR016039">
    <property type="entry name" value="Thiolase-like"/>
</dbReference>
<dbReference type="EC" id="2.3.1.94" evidence="13"/>
<evidence type="ECO:0000259" key="17">
    <source>
        <dbReference type="PROSITE" id="PS52004"/>
    </source>
</evidence>
<dbReference type="GO" id="GO:0004315">
    <property type="term" value="F:3-oxoacyl-[acyl-carrier-protein] synthase activity"/>
    <property type="evidence" value="ECO:0007669"/>
    <property type="project" value="InterPro"/>
</dbReference>
<dbReference type="GO" id="GO:0006633">
    <property type="term" value="P:fatty acid biosynthetic process"/>
    <property type="evidence" value="ECO:0007669"/>
    <property type="project" value="InterPro"/>
</dbReference>
<dbReference type="NCBIfam" id="NF045894">
    <property type="entry name" value="PKS_plus_SDR"/>
    <property type="match status" value="1"/>
</dbReference>
<dbReference type="CDD" id="cd00833">
    <property type="entry name" value="PKS"/>
    <property type="match status" value="3"/>
</dbReference>
<keyword evidence="6" id="KW-0045">Antibiotic biosynthesis</keyword>
<dbReference type="PROSITE" id="PS00606">
    <property type="entry name" value="KS3_1"/>
    <property type="match status" value="3"/>
</dbReference>
<keyword evidence="4" id="KW-0808">Transferase</keyword>
<dbReference type="Pfam" id="PF18369">
    <property type="entry name" value="PKS_DE"/>
    <property type="match status" value="1"/>
</dbReference>
<dbReference type="GO" id="GO:0033068">
    <property type="term" value="P:macrolide biosynthetic process"/>
    <property type="evidence" value="ECO:0007669"/>
    <property type="project" value="UniProtKB-ARBA"/>
</dbReference>
<dbReference type="PROSITE" id="PS52019">
    <property type="entry name" value="PKS_MFAS_DH"/>
    <property type="match status" value="2"/>
</dbReference>
<gene>
    <name evidence="19" type="ORF">JHE00_19910</name>
</gene>
<feature type="domain" description="Carrier" evidence="16">
    <location>
        <begin position="4892"/>
        <end position="4966"/>
    </location>
</feature>
<evidence type="ECO:0000256" key="5">
    <source>
        <dbReference type="ARBA" id="ARBA00022737"/>
    </source>
</evidence>
<feature type="compositionally biased region" description="Basic residues" evidence="15">
    <location>
        <begin position="1"/>
        <end position="20"/>
    </location>
</feature>
<dbReference type="SMART" id="SM00826">
    <property type="entry name" value="PKS_DH"/>
    <property type="match status" value="2"/>
</dbReference>
<dbReference type="InterPro" id="IPR009081">
    <property type="entry name" value="PP-bd_ACP"/>
</dbReference>
<dbReference type="InterPro" id="IPR036291">
    <property type="entry name" value="NAD(P)-bd_dom_sf"/>
</dbReference>
<dbReference type="InterPro" id="IPR015083">
    <property type="entry name" value="NorB/c/GfsB-D-like_docking"/>
</dbReference>
<dbReference type="Pfam" id="PF00550">
    <property type="entry name" value="PP-binding"/>
    <property type="match status" value="3"/>
</dbReference>
<dbReference type="InterPro" id="IPR049900">
    <property type="entry name" value="PKS_mFAS_DH"/>
</dbReference>
<dbReference type="FunFam" id="1.10.1200.10:FF:000007">
    <property type="entry name" value="Probable polyketide synthase pks17"/>
    <property type="match status" value="3"/>
</dbReference>
<comment type="function">
    <text evidence="10">Involved in the biosynthesis of antibiotic erythromycin via the biosynthesis of its aglycone precursor, 6-deoxyerythronolide B (6-dEB).</text>
</comment>
<dbReference type="PROSITE" id="PS52004">
    <property type="entry name" value="KS3_2"/>
    <property type="match status" value="3"/>
</dbReference>
<dbReference type="Pfam" id="PF22953">
    <property type="entry name" value="SpnB_Rossmann"/>
    <property type="match status" value="2"/>
</dbReference>
<dbReference type="Pfam" id="PF16197">
    <property type="entry name" value="KAsynt_C_assoc"/>
    <property type="match status" value="3"/>
</dbReference>
<organism evidence="19 20">
    <name type="scientific">Prauserella cavernicola</name>
    <dbReference type="NCBI Taxonomy" id="2800127"/>
    <lineage>
        <taxon>Bacteria</taxon>
        <taxon>Bacillati</taxon>
        <taxon>Actinomycetota</taxon>
        <taxon>Actinomycetes</taxon>
        <taxon>Pseudonocardiales</taxon>
        <taxon>Pseudonocardiaceae</taxon>
        <taxon>Prauserella</taxon>
    </lineage>
</organism>
<dbReference type="FunFam" id="3.40.366.10:FF:000002">
    <property type="entry name" value="Probable polyketide synthase 2"/>
    <property type="match status" value="1"/>
</dbReference>
<comment type="subunit">
    <text evidence="12">Homodimer. Erythronolide synthase is composed of EryAI, EryAII and EryAIII multimodular (2 modules) polypeptides each coding for a functional synthase subunit which participates in 2 of the six FAS-like elongation steps required for formation of the polyketide. Module 1, 2, 3, 4, 5, and 6 participating in biosynthesis steps 1, 2, 3, 4, 5, and 6, respectively.</text>
</comment>
<dbReference type="Gene3D" id="3.40.50.720">
    <property type="entry name" value="NAD(P)-binding Rossmann-like Domain"/>
    <property type="match status" value="3"/>
</dbReference>
<evidence type="ECO:0000256" key="4">
    <source>
        <dbReference type="ARBA" id="ARBA00022679"/>
    </source>
</evidence>
<feature type="region of interest" description="C-terminal hotdog fold" evidence="14">
    <location>
        <begin position="2792"/>
        <end position="2927"/>
    </location>
</feature>
<dbReference type="InterPro" id="IPR014043">
    <property type="entry name" value="Acyl_transferase_dom"/>
</dbReference>
<accession>A0A934QUC3</accession>
<proteinExistence type="predicted"/>
<comment type="catalytic activity">
    <reaction evidence="9">
        <text>6 (S)-methylmalonyl-CoA + propanoyl-CoA + 6 NADPH + 12 H(+) = 6-deoxyerythronolide B + 6 CO2 + 6 NADP(+) + 7 CoA + H2O</text>
        <dbReference type="Rhea" id="RHEA:23068"/>
        <dbReference type="ChEBI" id="CHEBI:15377"/>
        <dbReference type="ChEBI" id="CHEBI:15378"/>
        <dbReference type="ChEBI" id="CHEBI:16089"/>
        <dbReference type="ChEBI" id="CHEBI:16526"/>
        <dbReference type="ChEBI" id="CHEBI:57287"/>
        <dbReference type="ChEBI" id="CHEBI:57327"/>
        <dbReference type="ChEBI" id="CHEBI:57392"/>
        <dbReference type="ChEBI" id="CHEBI:57783"/>
        <dbReference type="ChEBI" id="CHEBI:58349"/>
        <dbReference type="EC" id="2.3.1.94"/>
    </reaction>
</comment>
<dbReference type="Pfam" id="PF14765">
    <property type="entry name" value="PS-DH"/>
    <property type="match status" value="2"/>
</dbReference>
<dbReference type="SMART" id="SM00825">
    <property type="entry name" value="PKS_KS"/>
    <property type="match status" value="3"/>
</dbReference>
<feature type="domain" description="PKS/mFAS DH" evidence="18">
    <location>
        <begin position="2659"/>
        <end position="2927"/>
    </location>
</feature>
<feature type="active site" description="Proton donor; for dehydratase activity" evidence="14">
    <location>
        <position position="2851"/>
    </location>
</feature>
<dbReference type="GO" id="GO:0047879">
    <property type="term" value="F:erythronolide synthase activity"/>
    <property type="evidence" value="ECO:0007669"/>
    <property type="project" value="UniProtKB-EC"/>
</dbReference>
<keyword evidence="7" id="KW-0511">Multifunctional enzyme</keyword>
<evidence type="ECO:0000256" key="6">
    <source>
        <dbReference type="ARBA" id="ARBA00023194"/>
    </source>
</evidence>
<dbReference type="InterPro" id="IPR018201">
    <property type="entry name" value="Ketoacyl_synth_AS"/>
</dbReference>
<dbReference type="Proteomes" id="UP000635245">
    <property type="component" value="Unassembled WGS sequence"/>
</dbReference>
<dbReference type="InterPro" id="IPR032821">
    <property type="entry name" value="PKS_assoc"/>
</dbReference>
<dbReference type="Gene3D" id="1.10.1200.10">
    <property type="entry name" value="ACP-like"/>
    <property type="match status" value="3"/>
</dbReference>
<comment type="pathway">
    <text evidence="11">Antibiotic biosynthesis; erythromycin biosynthesis.</text>
</comment>
<dbReference type="InterPro" id="IPR055123">
    <property type="entry name" value="SpnB-like_Rossmann"/>
</dbReference>
<dbReference type="GO" id="GO:0031177">
    <property type="term" value="F:phosphopantetheine binding"/>
    <property type="evidence" value="ECO:0007669"/>
    <property type="project" value="InterPro"/>
</dbReference>
<feature type="domain" description="PKS/mFAS DH" evidence="18">
    <location>
        <begin position="960"/>
        <end position="1247"/>
    </location>
</feature>
<feature type="domain" description="Ketosynthase family 3 (KS3)" evidence="17">
    <location>
        <begin position="1768"/>
        <end position="2194"/>
    </location>
</feature>
<evidence type="ECO:0000313" key="19">
    <source>
        <dbReference type="EMBL" id="MBK1786600.1"/>
    </source>
</evidence>
<dbReference type="Pfam" id="PF08659">
    <property type="entry name" value="KR"/>
    <property type="match status" value="3"/>
</dbReference>
<evidence type="ECO:0000256" key="13">
    <source>
        <dbReference type="ARBA" id="ARBA00066981"/>
    </source>
</evidence>
<dbReference type="InterPro" id="IPR049552">
    <property type="entry name" value="PKS_DH_N"/>
</dbReference>
<dbReference type="SMART" id="SM01294">
    <property type="entry name" value="PKS_PP_betabranch"/>
    <property type="match status" value="3"/>
</dbReference>
<dbReference type="InterPro" id="IPR049551">
    <property type="entry name" value="PKS_DH_C"/>
</dbReference>
<dbReference type="SUPFAM" id="SSF52151">
    <property type="entry name" value="FabD/lysophospholipase-like"/>
    <property type="match status" value="3"/>
</dbReference>
<dbReference type="InterPro" id="IPR013968">
    <property type="entry name" value="PKS_KR"/>
</dbReference>